<dbReference type="SUPFAM" id="SSF48366">
    <property type="entry name" value="Ras GEF"/>
    <property type="match status" value="1"/>
</dbReference>
<name>A0A167MQP9_CALVF</name>
<dbReference type="GO" id="GO:0005085">
    <property type="term" value="F:guanyl-nucleotide exchange factor activity"/>
    <property type="evidence" value="ECO:0007669"/>
    <property type="project" value="UniProtKB-KW"/>
</dbReference>
<sequence length="1477" mass="156060">MTTTAGYASSSLRGASSSSSIPRSTTPTSAGGSSSLRARRPGGGVRAPSPLGLTPPAQNEEYVIALHSYTPPQGMTTCIAFSAGDVILVHSKDAGGGGEGGVGSERSWVGSKQQQQQSDTPSSASARSVANSHTPSPRSTTHARARIPQAFINPASASSSANVSPSPSPSAAASARPGTLSPSLSSRPGFPSASASASQQAQQQQQQGGRGHSPQSSISTTTGGSSTISHARSGASFTSATSASSATAAPPLPLSPSSKPGTLDAVHKAVLLLSRAARAGRKAHYGSAAACVISSVRTVLTAAECLSRSSPALERWAELREARKEVLGTLSGLVKRAKALGTPSAGEGSAGKEGQQLGKDTETVTGKETEMEKGEKGKEGGTEMDSETEKKEVERMLQLAEEVLVRLRALVDVALRCGIDVPGATLSSAVQPASASASPLLAAPEPEGMPTPTPASAPLALALPRVVETDAEGETAPLRPPPKPRVQAAIAAHRARSLADLRARRSRDDPPVEGMPGKGKAAAVEEPGLRNGRGRGGSESSTSAGHSGSSQSGSMASLSSVASDPSPGAALSSGGPIILTSAQLTMLLKHTQDASVSLFAALIGHVQTHSSGGHAASHARLVEVAAGAVGKLREAMWVVDAVVNHLAGKGRDKGVERLINARRGLWRLAGEVVDAAAGLTRGSTPGPDGESASAEEEKKERLTKRGFEALRAVGDCVVAVKMGLAGVGPAESVKLDELAPVEAFIRGGVVSALPGGNSGPSSSVGPGGRPGTASGRGKETLDALAIKAARLLSLREEYLEEEEEEEDEDEEDEHGHTPVPDVNHDTLRPKQLAKDIASTTPSSEAGNAESAPAQSGSSEPNTQTIVHSHSHSMSFSVRPPAPLRILTGFGLVPSDGPVSPESGRLSEDALNDLNIPLRSPTAFADPNRHQLQLQLPLQSLSASIDERLESVDLGYKPQLKLTGDANDWITTDPDDPADVILNPDETVIGGTLPALVKRMTPHVVTPELSFSASFFMTFRLFSTPLELVDCLVKRWDVRLPATPGGRAMTKIEHQVWHDRMLIPIRLRILNFVKSWLESHWRAETDAPALAGLQFFVDQTPDGMLKAASRRINDLIVTRRLRPESIHNKYAAATISQANIPRGLDRTKSFDRMRSVTPLPGGNGAASYMSANPPPAPIVSRSLYSTLRSSALPAINVTDFDPLELARQLSIMENKLYMSIPAQELLELGKAGGRPAVNIKAITSLSTAITGLITDSILREQQDMKKRTNLLKYYIKVAERAFELKNFSLLFSILAALTSSTVLRLSKTWAGVSSKYRTKLDELRKVTDYTRNYSEYRNRLRETEPAAIPFLGVYLTDITFCNGGNPSHRPSPVRADVQLINFNKYRKLARIVADMQRFQKAYNLLEISEAQRFLQSVLQESRTSEDHKDLYRRSLLIEPRETAGGEPPSADTVKSRTDIFGWAARSLGQTNPPNVVAA</sequence>
<evidence type="ECO:0000313" key="6">
    <source>
        <dbReference type="EMBL" id="KZO96966.1"/>
    </source>
</evidence>
<dbReference type="GO" id="GO:0007265">
    <property type="term" value="P:Ras protein signal transduction"/>
    <property type="evidence" value="ECO:0007669"/>
    <property type="project" value="TreeGrafter"/>
</dbReference>
<feature type="region of interest" description="Disordered" evidence="3">
    <location>
        <begin position="798"/>
        <end position="876"/>
    </location>
</feature>
<proteinExistence type="predicted"/>
<dbReference type="PANTHER" id="PTHR23113:SF354">
    <property type="entry name" value="BUD SITE SELECTION PROTEIN 5"/>
    <property type="match status" value="1"/>
</dbReference>
<feature type="region of interest" description="Disordered" evidence="3">
    <location>
        <begin position="754"/>
        <end position="777"/>
    </location>
</feature>
<feature type="region of interest" description="Disordered" evidence="3">
    <location>
        <begin position="341"/>
        <end position="392"/>
    </location>
</feature>
<evidence type="ECO:0000313" key="7">
    <source>
        <dbReference type="Proteomes" id="UP000076738"/>
    </source>
</evidence>
<dbReference type="CDD" id="cd06224">
    <property type="entry name" value="REM"/>
    <property type="match status" value="1"/>
</dbReference>
<feature type="region of interest" description="Disordered" evidence="3">
    <location>
        <begin position="1"/>
        <end position="55"/>
    </location>
</feature>
<feature type="compositionally biased region" description="Polar residues" evidence="3">
    <location>
        <begin position="852"/>
        <end position="866"/>
    </location>
</feature>
<keyword evidence="7" id="KW-1185">Reference proteome</keyword>
<dbReference type="EMBL" id="KV417282">
    <property type="protein sequence ID" value="KZO96966.1"/>
    <property type="molecule type" value="Genomic_DNA"/>
</dbReference>
<dbReference type="InterPro" id="IPR036964">
    <property type="entry name" value="RASGEF_cat_dom_sf"/>
</dbReference>
<protein>
    <submittedName>
        <fullName evidence="6">Ras GEF</fullName>
    </submittedName>
</protein>
<feature type="compositionally biased region" description="Basic and acidic residues" evidence="3">
    <location>
        <begin position="497"/>
        <end position="510"/>
    </location>
</feature>
<feature type="compositionally biased region" description="Acidic residues" evidence="3">
    <location>
        <begin position="798"/>
        <end position="812"/>
    </location>
</feature>
<feature type="compositionally biased region" description="Polar residues" evidence="3">
    <location>
        <begin position="112"/>
        <end position="142"/>
    </location>
</feature>
<feature type="compositionally biased region" description="Basic and acidic residues" evidence="3">
    <location>
        <begin position="359"/>
        <end position="392"/>
    </location>
</feature>
<dbReference type="OrthoDB" id="28357at2759"/>
<dbReference type="SMART" id="SM00229">
    <property type="entry name" value="RasGEFN"/>
    <property type="match status" value="1"/>
</dbReference>
<feature type="compositionally biased region" description="Low complexity" evidence="3">
    <location>
        <begin position="538"/>
        <end position="566"/>
    </location>
</feature>
<gene>
    <name evidence="6" type="ORF">CALVIDRAFT_527236</name>
</gene>
<dbReference type="InterPro" id="IPR023578">
    <property type="entry name" value="Ras_GEF_dom_sf"/>
</dbReference>
<dbReference type="GO" id="GO:0005886">
    <property type="term" value="C:plasma membrane"/>
    <property type="evidence" value="ECO:0007669"/>
    <property type="project" value="TreeGrafter"/>
</dbReference>
<feature type="compositionally biased region" description="Low complexity" evidence="3">
    <location>
        <begin position="8"/>
        <end position="36"/>
    </location>
</feature>
<dbReference type="Gene3D" id="1.20.870.10">
    <property type="entry name" value="Son of sevenless (SoS) protein Chain: S domain 1"/>
    <property type="match status" value="1"/>
</dbReference>
<feature type="region of interest" description="Disordered" evidence="3">
    <location>
        <begin position="95"/>
        <end position="236"/>
    </location>
</feature>
<evidence type="ECO:0000256" key="2">
    <source>
        <dbReference type="PROSITE-ProRule" id="PRU00168"/>
    </source>
</evidence>
<dbReference type="Gene3D" id="1.10.840.10">
    <property type="entry name" value="Ras guanine-nucleotide exchange factors catalytic domain"/>
    <property type="match status" value="1"/>
</dbReference>
<organism evidence="6 7">
    <name type="scientific">Calocera viscosa (strain TUFC12733)</name>
    <dbReference type="NCBI Taxonomy" id="1330018"/>
    <lineage>
        <taxon>Eukaryota</taxon>
        <taxon>Fungi</taxon>
        <taxon>Dikarya</taxon>
        <taxon>Basidiomycota</taxon>
        <taxon>Agaricomycotina</taxon>
        <taxon>Dacrymycetes</taxon>
        <taxon>Dacrymycetales</taxon>
        <taxon>Dacrymycetaceae</taxon>
        <taxon>Calocera</taxon>
    </lineage>
</organism>
<feature type="domain" description="N-terminal Ras-GEF" evidence="5">
    <location>
        <begin position="983"/>
        <end position="1119"/>
    </location>
</feature>
<dbReference type="PROSITE" id="PS00720">
    <property type="entry name" value="RASGEF"/>
    <property type="match status" value="1"/>
</dbReference>
<feature type="compositionally biased region" description="Low complexity" evidence="3">
    <location>
        <begin position="185"/>
        <end position="236"/>
    </location>
</feature>
<evidence type="ECO:0000256" key="3">
    <source>
        <dbReference type="SAM" id="MobiDB-lite"/>
    </source>
</evidence>
<dbReference type="PANTHER" id="PTHR23113">
    <property type="entry name" value="GUANINE NUCLEOTIDE EXCHANGE FACTOR"/>
    <property type="match status" value="1"/>
</dbReference>
<reference evidence="6 7" key="1">
    <citation type="journal article" date="2016" name="Mol. Biol. Evol.">
        <title>Comparative Genomics of Early-Diverging Mushroom-Forming Fungi Provides Insights into the Origins of Lignocellulose Decay Capabilities.</title>
        <authorList>
            <person name="Nagy L.G."/>
            <person name="Riley R."/>
            <person name="Tritt A."/>
            <person name="Adam C."/>
            <person name="Daum C."/>
            <person name="Floudas D."/>
            <person name="Sun H."/>
            <person name="Yadav J.S."/>
            <person name="Pangilinan J."/>
            <person name="Larsson K.H."/>
            <person name="Matsuura K."/>
            <person name="Barry K."/>
            <person name="Labutti K."/>
            <person name="Kuo R."/>
            <person name="Ohm R.A."/>
            <person name="Bhattacharya S.S."/>
            <person name="Shirouzu T."/>
            <person name="Yoshinaga Y."/>
            <person name="Martin F.M."/>
            <person name="Grigoriev I.V."/>
            <person name="Hibbett D.S."/>
        </authorList>
    </citation>
    <scope>NUCLEOTIDE SEQUENCE [LARGE SCALE GENOMIC DNA]</scope>
    <source>
        <strain evidence="6 7">TUFC12733</strain>
    </source>
</reference>
<feature type="domain" description="Ras-GEF" evidence="4">
    <location>
        <begin position="1200"/>
        <end position="1439"/>
    </location>
</feature>
<dbReference type="Pfam" id="PF00617">
    <property type="entry name" value="RasGEF"/>
    <property type="match status" value="1"/>
</dbReference>
<feature type="region of interest" description="Disordered" evidence="3">
    <location>
        <begin position="677"/>
        <end position="700"/>
    </location>
</feature>
<evidence type="ECO:0000256" key="1">
    <source>
        <dbReference type="ARBA" id="ARBA00022658"/>
    </source>
</evidence>
<dbReference type="InterPro" id="IPR001895">
    <property type="entry name" value="RASGEF_cat_dom"/>
</dbReference>
<dbReference type="InterPro" id="IPR019804">
    <property type="entry name" value="Ras_G-nucl-exch_fac_CS"/>
</dbReference>
<dbReference type="SMART" id="SM00147">
    <property type="entry name" value="RasGEF"/>
    <property type="match status" value="1"/>
</dbReference>
<dbReference type="PROSITE" id="PS50212">
    <property type="entry name" value="RASGEF_NTER"/>
    <property type="match status" value="1"/>
</dbReference>
<dbReference type="STRING" id="1330018.A0A167MQP9"/>
<dbReference type="PROSITE" id="PS50009">
    <property type="entry name" value="RASGEF_CAT"/>
    <property type="match status" value="1"/>
</dbReference>
<feature type="compositionally biased region" description="Low complexity" evidence="3">
    <location>
        <begin position="154"/>
        <end position="175"/>
    </location>
</feature>
<evidence type="ECO:0000259" key="4">
    <source>
        <dbReference type="PROSITE" id="PS50009"/>
    </source>
</evidence>
<accession>A0A167MQP9</accession>
<dbReference type="Proteomes" id="UP000076738">
    <property type="component" value="Unassembled WGS sequence"/>
</dbReference>
<dbReference type="Pfam" id="PF00618">
    <property type="entry name" value="RasGEF_N"/>
    <property type="match status" value="1"/>
</dbReference>
<dbReference type="InterPro" id="IPR000651">
    <property type="entry name" value="Ras-like_Gua-exchang_fac_N"/>
</dbReference>
<evidence type="ECO:0000259" key="5">
    <source>
        <dbReference type="PROSITE" id="PS50212"/>
    </source>
</evidence>
<keyword evidence="1 2" id="KW-0344">Guanine-nucleotide releasing factor</keyword>
<feature type="region of interest" description="Disordered" evidence="3">
    <location>
        <begin position="470"/>
        <end position="570"/>
    </location>
</feature>
<dbReference type="InterPro" id="IPR008937">
    <property type="entry name" value="Ras-like_GEF"/>
</dbReference>
<dbReference type="CDD" id="cd00155">
    <property type="entry name" value="RasGEF"/>
    <property type="match status" value="1"/>
</dbReference>